<dbReference type="Proteomes" id="UP000245626">
    <property type="component" value="Unassembled WGS sequence"/>
</dbReference>
<sequence length="549" mass="59103">MPRRRPQPPQPASSPPKSSKALSPSPSTNPPTPSRERSKKLAIAAASLPPPPSAISPSLAPPTPSAPTPQRALSPTLSEISTSASEDGADRHNLTRRDGSASPGLDDDDDEAGPSAPGNRSTAVEKAEDAEVRCMWNDCGETFSSLQPFIEHLHQFHIGIHKSKYSCEWTGCSRKGKSQTSRFALLSHLRSHTGEKPFTCPRPECDKSFTRSDALSKHMRVQHNIQTPGSRKAAAQAAAAESTEVADASEANGHDGEASTAAGAGLGAADSLGDELLELAEGEEDDAFSFAQRGAVDPAVALTAEELGIQDKLEPVEGPEQKEDDAILLKARRGWAREARDRERERKIRETLREKEMARSQRNGDDGVREADVDVEIDALVGGSSSSSRRPGRTDAYDSDSSSEGEGNRGKKRGGGGDLDGTPGSRSSKKSRPSLKNGDAPPSPTASRGGLAAEGEREKGKEKDELARKNARTRYVVEKARLRYIRQENEKLWQGLKRHQDEEHRLVLECRNALERALVAELGPDVEAIFSPPPSPRHPQVDVEPSKAA</sequence>
<accession>A0ACD0NWQ2</accession>
<gene>
    <name evidence="1" type="ORF">IE53DRAFT_330588</name>
</gene>
<evidence type="ECO:0000313" key="1">
    <source>
        <dbReference type="EMBL" id="PWN50268.1"/>
    </source>
</evidence>
<protein>
    <submittedName>
        <fullName evidence="1">Uncharacterized protein</fullName>
    </submittedName>
</protein>
<evidence type="ECO:0000313" key="2">
    <source>
        <dbReference type="Proteomes" id="UP000245626"/>
    </source>
</evidence>
<reference evidence="1 2" key="1">
    <citation type="journal article" date="2018" name="Mol. Biol. Evol.">
        <title>Broad Genomic Sampling Reveals a Smut Pathogenic Ancestry of the Fungal Clade Ustilaginomycotina.</title>
        <authorList>
            <person name="Kijpornyongpan T."/>
            <person name="Mondo S.J."/>
            <person name="Barry K."/>
            <person name="Sandor L."/>
            <person name="Lee J."/>
            <person name="Lipzen A."/>
            <person name="Pangilinan J."/>
            <person name="LaButti K."/>
            <person name="Hainaut M."/>
            <person name="Henrissat B."/>
            <person name="Grigoriev I.V."/>
            <person name="Spatafora J.W."/>
            <person name="Aime M.C."/>
        </authorList>
    </citation>
    <scope>NUCLEOTIDE SEQUENCE [LARGE SCALE GENOMIC DNA]</scope>
    <source>
        <strain evidence="1 2">SA 807</strain>
    </source>
</reference>
<dbReference type="EMBL" id="KZ819950">
    <property type="protein sequence ID" value="PWN50268.1"/>
    <property type="molecule type" value="Genomic_DNA"/>
</dbReference>
<name>A0ACD0NWQ2_9BASI</name>
<proteinExistence type="predicted"/>
<organism evidence="1 2">
    <name type="scientific">Violaceomyces palustris</name>
    <dbReference type="NCBI Taxonomy" id="1673888"/>
    <lineage>
        <taxon>Eukaryota</taxon>
        <taxon>Fungi</taxon>
        <taxon>Dikarya</taxon>
        <taxon>Basidiomycota</taxon>
        <taxon>Ustilaginomycotina</taxon>
        <taxon>Ustilaginomycetes</taxon>
        <taxon>Violaceomycetales</taxon>
        <taxon>Violaceomycetaceae</taxon>
        <taxon>Violaceomyces</taxon>
    </lineage>
</organism>
<keyword evidence="2" id="KW-1185">Reference proteome</keyword>